<dbReference type="EMBL" id="SDIL01000025">
    <property type="protein sequence ID" value="RXK39879.1"/>
    <property type="molecule type" value="Genomic_DNA"/>
</dbReference>
<evidence type="ECO:0008006" key="5">
    <source>
        <dbReference type="Google" id="ProtNLM"/>
    </source>
</evidence>
<comment type="caution">
    <text evidence="3">The sequence shown here is derived from an EMBL/GenBank/DDBJ whole genome shotgun (WGS) entry which is preliminary data.</text>
</comment>
<feature type="compositionally biased region" description="Low complexity" evidence="1">
    <location>
        <begin position="152"/>
        <end position="162"/>
    </location>
</feature>
<evidence type="ECO:0000256" key="2">
    <source>
        <dbReference type="SAM" id="SignalP"/>
    </source>
</evidence>
<keyword evidence="4" id="KW-1185">Reference proteome</keyword>
<proteinExistence type="predicted"/>
<accession>A0A4Q1BPP2</accession>
<sequence>MKFSFSLGLLWGILAVRVMADDTSQYPDWVSNDYSCVVGCLQSFNSSMTTIPNPDLETQAYSCVASTCDSDTATANRYQASYIINLFYHTGSIYESSTPPTSQIQENVVPTDSSSSDPPNPTDTGTGGVALQTDIQTDANSNPSSTDSPGASSTDSPSNPSSAVEGVNGVQTTQSAVSVNPLATASYGSGKSSSIKASASASVGGKNGTVALASYGERGMDMNIRWGVGVEVIVGLVCLLGYTTL</sequence>
<evidence type="ECO:0000313" key="3">
    <source>
        <dbReference type="EMBL" id="RXK39879.1"/>
    </source>
</evidence>
<name>A0A4Q1BPP2_TREME</name>
<feature type="compositionally biased region" description="Polar residues" evidence="1">
    <location>
        <begin position="133"/>
        <end position="151"/>
    </location>
</feature>
<keyword evidence="2" id="KW-0732">Signal</keyword>
<gene>
    <name evidence="3" type="ORF">M231_02813</name>
</gene>
<evidence type="ECO:0000313" key="4">
    <source>
        <dbReference type="Proteomes" id="UP000289152"/>
    </source>
</evidence>
<organism evidence="3 4">
    <name type="scientific">Tremella mesenterica</name>
    <name type="common">Jelly fungus</name>
    <dbReference type="NCBI Taxonomy" id="5217"/>
    <lineage>
        <taxon>Eukaryota</taxon>
        <taxon>Fungi</taxon>
        <taxon>Dikarya</taxon>
        <taxon>Basidiomycota</taxon>
        <taxon>Agaricomycotina</taxon>
        <taxon>Tremellomycetes</taxon>
        <taxon>Tremellales</taxon>
        <taxon>Tremellaceae</taxon>
        <taxon>Tremella</taxon>
    </lineage>
</organism>
<evidence type="ECO:0000256" key="1">
    <source>
        <dbReference type="SAM" id="MobiDB-lite"/>
    </source>
</evidence>
<feature type="region of interest" description="Disordered" evidence="1">
    <location>
        <begin position="97"/>
        <end position="167"/>
    </location>
</feature>
<feature type="signal peptide" evidence="2">
    <location>
        <begin position="1"/>
        <end position="20"/>
    </location>
</feature>
<dbReference type="VEuPathDB" id="FungiDB:TREMEDRAFT_65993"/>
<feature type="compositionally biased region" description="Polar residues" evidence="1">
    <location>
        <begin position="97"/>
        <end position="106"/>
    </location>
</feature>
<dbReference type="OrthoDB" id="2576419at2759"/>
<feature type="compositionally biased region" description="Low complexity" evidence="1">
    <location>
        <begin position="107"/>
        <end position="117"/>
    </location>
</feature>
<dbReference type="Proteomes" id="UP000289152">
    <property type="component" value="Unassembled WGS sequence"/>
</dbReference>
<reference evidence="3 4" key="1">
    <citation type="submission" date="2016-06" db="EMBL/GenBank/DDBJ databases">
        <title>Evolution of pathogenesis and genome organization in the Tremellales.</title>
        <authorList>
            <person name="Cuomo C."/>
            <person name="Litvintseva A."/>
            <person name="Heitman J."/>
            <person name="Chen Y."/>
            <person name="Sun S."/>
            <person name="Springer D."/>
            <person name="Dromer F."/>
            <person name="Young S."/>
            <person name="Zeng Q."/>
            <person name="Chapman S."/>
            <person name="Gujja S."/>
            <person name="Saif S."/>
            <person name="Birren B."/>
        </authorList>
    </citation>
    <scope>NUCLEOTIDE SEQUENCE [LARGE SCALE GENOMIC DNA]</scope>
    <source>
        <strain evidence="3 4">ATCC 28783</strain>
    </source>
</reference>
<dbReference type="InParanoid" id="A0A4Q1BPP2"/>
<dbReference type="AlphaFoldDB" id="A0A4Q1BPP2"/>
<feature type="chain" id="PRO_5020874159" description="Extracellular membrane protein CFEM domain-containing protein" evidence="2">
    <location>
        <begin position="21"/>
        <end position="245"/>
    </location>
</feature>
<protein>
    <recommendedName>
        <fullName evidence="5">Extracellular membrane protein CFEM domain-containing protein</fullName>
    </recommendedName>
</protein>